<keyword evidence="6 7" id="KW-0472">Membrane</keyword>
<dbReference type="PANTHER" id="PTHR33567:SF3">
    <property type="entry name" value="CHROMATE ION TRANSPORTER (EUROFUNG)"/>
    <property type="match status" value="1"/>
</dbReference>
<evidence type="ECO:0000256" key="6">
    <source>
        <dbReference type="ARBA" id="ARBA00023136"/>
    </source>
</evidence>
<proteinExistence type="inferred from homology"/>
<feature type="transmembrane region" description="Helical" evidence="7">
    <location>
        <begin position="195"/>
        <end position="218"/>
    </location>
</feature>
<evidence type="ECO:0000256" key="7">
    <source>
        <dbReference type="SAM" id="Phobius"/>
    </source>
</evidence>
<feature type="transmembrane region" description="Helical" evidence="7">
    <location>
        <begin position="112"/>
        <end position="132"/>
    </location>
</feature>
<protein>
    <submittedName>
        <fullName evidence="8">Chromate transporter</fullName>
    </submittedName>
</protein>
<evidence type="ECO:0000256" key="4">
    <source>
        <dbReference type="ARBA" id="ARBA00022692"/>
    </source>
</evidence>
<dbReference type="GO" id="GO:0005886">
    <property type="term" value="C:plasma membrane"/>
    <property type="evidence" value="ECO:0007669"/>
    <property type="project" value="UniProtKB-SubCell"/>
</dbReference>
<dbReference type="PIRSF" id="PIRSF004810">
    <property type="entry name" value="ChrA"/>
    <property type="match status" value="1"/>
</dbReference>
<dbReference type="RefSeq" id="WP_213216703.1">
    <property type="nucleotide sequence ID" value="NZ_QTKU01000003.1"/>
</dbReference>
<feature type="transmembrane region" description="Helical" evidence="7">
    <location>
        <begin position="230"/>
        <end position="250"/>
    </location>
</feature>
<dbReference type="Proteomes" id="UP000705379">
    <property type="component" value="Unassembled WGS sequence"/>
</dbReference>
<feature type="transmembrane region" description="Helical" evidence="7">
    <location>
        <begin position="144"/>
        <end position="175"/>
    </location>
</feature>
<dbReference type="AlphaFoldDB" id="A0A944CDQ4"/>
<dbReference type="InterPro" id="IPR014047">
    <property type="entry name" value="Chr_Tranpt_l_chain"/>
</dbReference>
<evidence type="ECO:0000256" key="1">
    <source>
        <dbReference type="ARBA" id="ARBA00004651"/>
    </source>
</evidence>
<dbReference type="EMBL" id="QTKU01000003">
    <property type="protein sequence ID" value="MBS8261285.1"/>
    <property type="molecule type" value="Genomic_DNA"/>
</dbReference>
<comment type="caution">
    <text evidence="8">The sequence shown here is derived from an EMBL/GenBank/DDBJ whole genome shotgun (WGS) entry which is preliminary data.</text>
</comment>
<dbReference type="GO" id="GO:0015109">
    <property type="term" value="F:chromate transmembrane transporter activity"/>
    <property type="evidence" value="ECO:0007669"/>
    <property type="project" value="InterPro"/>
</dbReference>
<comment type="similarity">
    <text evidence="2">Belongs to the chromate ion transporter (CHR) (TC 2.A.51) family.</text>
</comment>
<keyword evidence="5 7" id="KW-1133">Transmembrane helix</keyword>
<evidence type="ECO:0000313" key="8">
    <source>
        <dbReference type="EMBL" id="MBS8261285.1"/>
    </source>
</evidence>
<evidence type="ECO:0000256" key="5">
    <source>
        <dbReference type="ARBA" id="ARBA00022989"/>
    </source>
</evidence>
<keyword evidence="4 7" id="KW-0812">Transmembrane</keyword>
<feature type="transmembrane region" description="Helical" evidence="7">
    <location>
        <begin position="82"/>
        <end position="106"/>
    </location>
</feature>
<name>A0A944CDQ4_9HYPH</name>
<feature type="transmembrane region" description="Helical" evidence="7">
    <location>
        <begin position="12"/>
        <end position="32"/>
    </location>
</feature>
<organism evidence="8 9">
    <name type="scientific">Roseibium polysiphoniae</name>
    <dbReference type="NCBI Taxonomy" id="2571221"/>
    <lineage>
        <taxon>Bacteria</taxon>
        <taxon>Pseudomonadati</taxon>
        <taxon>Pseudomonadota</taxon>
        <taxon>Alphaproteobacteria</taxon>
        <taxon>Hyphomicrobiales</taxon>
        <taxon>Stappiaceae</taxon>
        <taxon>Roseibium</taxon>
    </lineage>
</organism>
<feature type="transmembrane region" description="Helical" evidence="7">
    <location>
        <begin position="298"/>
        <end position="326"/>
    </location>
</feature>
<dbReference type="InterPro" id="IPR003370">
    <property type="entry name" value="Chromate_transpt"/>
</dbReference>
<evidence type="ECO:0000256" key="2">
    <source>
        <dbReference type="ARBA" id="ARBA00005262"/>
    </source>
</evidence>
<feature type="transmembrane region" description="Helical" evidence="7">
    <location>
        <begin position="52"/>
        <end position="70"/>
    </location>
</feature>
<reference evidence="8" key="1">
    <citation type="submission" date="2018-08" db="EMBL/GenBank/DDBJ databases">
        <authorList>
            <person name="Jin W."/>
            <person name="Wang H."/>
            <person name="Yang Y."/>
            <person name="Li M."/>
            <person name="Liu J."/>
        </authorList>
    </citation>
    <scope>NUCLEOTIDE SEQUENCE</scope>
    <source>
        <strain evidence="8">AESS21</strain>
    </source>
</reference>
<reference evidence="8" key="2">
    <citation type="journal article" date="2021" name="Microorganisms">
        <title>Bacterial Dimethylsulfoniopropionate Biosynthesis in the East China Sea.</title>
        <authorList>
            <person name="Liu J."/>
            <person name="Zhang Y."/>
            <person name="Liu J."/>
            <person name="Zhong H."/>
            <person name="Williams B.T."/>
            <person name="Zheng Y."/>
            <person name="Curson A.R.J."/>
            <person name="Sun C."/>
            <person name="Sun H."/>
            <person name="Song D."/>
            <person name="Wagner Mackenzie B."/>
            <person name="Bermejo Martinez A."/>
            <person name="Todd J.D."/>
            <person name="Zhang X.H."/>
        </authorList>
    </citation>
    <scope>NUCLEOTIDE SEQUENCE</scope>
    <source>
        <strain evidence="8">AESS21</strain>
    </source>
</reference>
<feature type="transmembrane region" description="Helical" evidence="7">
    <location>
        <begin position="338"/>
        <end position="359"/>
    </location>
</feature>
<dbReference type="PANTHER" id="PTHR33567">
    <property type="entry name" value="CHROMATE ION TRANSPORTER (EUROFUNG)"/>
    <property type="match status" value="1"/>
</dbReference>
<gene>
    <name evidence="8" type="ORF">DYI23_13760</name>
</gene>
<dbReference type="Pfam" id="PF02417">
    <property type="entry name" value="Chromate_transp"/>
    <property type="match status" value="2"/>
</dbReference>
<keyword evidence="3" id="KW-1003">Cell membrane</keyword>
<evidence type="ECO:0000256" key="3">
    <source>
        <dbReference type="ARBA" id="ARBA00022475"/>
    </source>
</evidence>
<comment type="subcellular location">
    <subcellularLocation>
        <location evidence="1">Cell membrane</location>
        <topology evidence="1">Multi-pass membrane protein</topology>
    </subcellularLocation>
</comment>
<evidence type="ECO:0000313" key="9">
    <source>
        <dbReference type="Proteomes" id="UP000705379"/>
    </source>
</evidence>
<sequence length="423" mass="45238">MTSSHPNLKEAAATWLKIGFLSFGGPAAQIALMHKVLVDEKKWLSEKTYLNALSFCMLLPGPEAMQLAAWSGWRLHGTLGGLIAGLSFIMPGALVMLVLASLYAAFGTAPLVAALFLGIKAAVIIIVIEALLRISKRALKRRDYWVLAGLAFVAIFFFSVPFPVIILVAALYGYFTSHGREEVDDASPQPAVLKRTILTAGFWLALWVVPLGALWLALGADDLLVQVGILFSKLAVVTFGGAYAVLTYLGQEVAINRSWLTANEMIDALGLAETTPGPLILVTEFVAYLAGEKAGGAVMGLAAAIVGLWATFVPCFLWVFTGAPFIDRLDRAPKLSGALAAITASVVGVILNLGIWFALHTLFGSVRQEQHGPLTLWLPDLTSFDWRAAALTCLAGVLLLRLHMGLGKVLVLMAASGWLVSQI</sequence>
<accession>A0A944CDQ4</accession>
<dbReference type="NCBIfam" id="TIGR00937">
    <property type="entry name" value="2A51"/>
    <property type="match status" value="1"/>
</dbReference>